<accession>A0AAU7KGF2</accession>
<dbReference type="EMBL" id="CP098827">
    <property type="protein sequence ID" value="XBO70590.1"/>
    <property type="molecule type" value="Genomic_DNA"/>
</dbReference>
<proteinExistence type="predicted"/>
<protein>
    <submittedName>
        <fullName evidence="1">Uncharacterized protein</fullName>
    </submittedName>
</protein>
<dbReference type="AlphaFoldDB" id="A0AAU7KGF2"/>
<name>A0AAU7KGF2_9GAMM</name>
<dbReference type="RefSeq" id="WP_348827162.1">
    <property type="nucleotide sequence ID" value="NZ_CP098827.1"/>
</dbReference>
<gene>
    <name evidence="1" type="ORF">NFG58_18590</name>
</gene>
<sequence>MDTPLERAKRTLRLAFIEHKVQGGLAGRDRSINYFLDVMGDVLTPWAIDNLPPRILSDLFINLLQSYQAGLPRKDMGQALLEDMTPTGVAFTLYHDQGSRYPYNEPEPLEGEATDKVVSLFSR</sequence>
<organism evidence="1">
    <name type="scientific">Halomonas sp. RT37</name>
    <dbReference type="NCBI Taxonomy" id="2950872"/>
    <lineage>
        <taxon>Bacteria</taxon>
        <taxon>Pseudomonadati</taxon>
        <taxon>Pseudomonadota</taxon>
        <taxon>Gammaproteobacteria</taxon>
        <taxon>Oceanospirillales</taxon>
        <taxon>Halomonadaceae</taxon>
        <taxon>Halomonas</taxon>
    </lineage>
</organism>
<evidence type="ECO:0000313" key="1">
    <source>
        <dbReference type="EMBL" id="XBO70590.1"/>
    </source>
</evidence>
<reference evidence="1" key="1">
    <citation type="submission" date="2022-06" db="EMBL/GenBank/DDBJ databases">
        <title>A novel DMS-producing enzyme.</title>
        <authorList>
            <person name="Zhang Y."/>
        </authorList>
    </citation>
    <scope>NUCLEOTIDE SEQUENCE</scope>
    <source>
        <strain evidence="1">RT37</strain>
    </source>
</reference>